<evidence type="ECO:0000256" key="2">
    <source>
        <dbReference type="ARBA" id="ARBA00004906"/>
    </source>
</evidence>
<evidence type="ECO:0000259" key="5">
    <source>
        <dbReference type="Pfam" id="PF25553"/>
    </source>
</evidence>
<accession>A0A2C9UWS4</accession>
<dbReference type="UniPathway" id="UPA00143"/>
<dbReference type="InterPro" id="IPR058039">
    <property type="entry name" value="At3g05675-like_ankyrin"/>
</dbReference>
<sequence>MADSARRKPSSQTRKFSCCCSSSGHPHSPENTIIIAKKIHKKHDFFSKPTSNSVPNSPVNSKSGLNFVGKIDPRRILSPGRVSPLDSDPTAVASIHEPSRVVDSALKLRSEPFPGKDESSLSHPGSGSEQCGDMFDVRLNLRGKNGGALVLETSSEVLLANSEVFAGLISEYRKGLRSTGDSNVSNASSKMCRIEVPDVDNLGVFRDTIELMFEDNITKRLLKIGVYRAIDILEVSASIMFTKGVSSCLKYLEAVPWTEEEEQKLRGLFSVFKFEDTESGDILARLYLHNSVDCQQNLGRQLVWSVTTCTYTNARNELKSLVKSLFCRSSMHEKYHPELNKEDLYIVCQSCLSSLVNLLEEATNTSPNRKATKRETGKPLIERISQQVGNINWLLEILLDQQMGEKFVDMWADQGELLKLHEDTSPMIRYELSRISATLIIAMGTRKLHCHSDARTGFLQAWFHPMLSDFGWLRRCKKELDMKALEEAMGQTLLTLPRKQQHTLFMEWFRCFSKRGTECPNLSKAFQIWWRRSFLRGSENNAVEFR</sequence>
<dbReference type="PANTHER" id="PTHR31060:SF33">
    <property type="entry name" value="OS04G0278000 PROTEIN"/>
    <property type="match status" value="1"/>
</dbReference>
<dbReference type="AlphaFoldDB" id="A0A2C9UWS4"/>
<organism evidence="6">
    <name type="scientific">Manihot esculenta</name>
    <name type="common">Cassava</name>
    <name type="synonym">Jatropha manihot</name>
    <dbReference type="NCBI Taxonomy" id="3983"/>
    <lineage>
        <taxon>Eukaryota</taxon>
        <taxon>Viridiplantae</taxon>
        <taxon>Streptophyta</taxon>
        <taxon>Embryophyta</taxon>
        <taxon>Tracheophyta</taxon>
        <taxon>Spermatophyta</taxon>
        <taxon>Magnoliopsida</taxon>
        <taxon>eudicotyledons</taxon>
        <taxon>Gunneridae</taxon>
        <taxon>Pentapetalae</taxon>
        <taxon>rosids</taxon>
        <taxon>fabids</taxon>
        <taxon>Malpighiales</taxon>
        <taxon>Euphorbiaceae</taxon>
        <taxon>Crotonoideae</taxon>
        <taxon>Manihoteae</taxon>
        <taxon>Manihot</taxon>
    </lineage>
</organism>
<dbReference type="STRING" id="3983.A0A2C9UWS4"/>
<dbReference type="PANTHER" id="PTHR31060">
    <property type="entry name" value="OSJNBA0011J08.25 PROTEIN-RELATED"/>
    <property type="match status" value="1"/>
</dbReference>
<evidence type="ECO:0000256" key="3">
    <source>
        <dbReference type="ARBA" id="ARBA00022786"/>
    </source>
</evidence>
<protein>
    <recommendedName>
        <fullName evidence="5">At3g05675-like ankyrin-like domain-containing protein</fullName>
    </recommendedName>
</protein>
<comment type="function">
    <text evidence="1">May act as a substrate-specific adapter of an E3 ubiquitin-protein ligase complex (CUL3-RBX1-BTB) which mediates the ubiquitination and subsequent proteasomal degradation of target proteins.</text>
</comment>
<gene>
    <name evidence="6" type="ORF">MANES_12G154700</name>
</gene>
<proteinExistence type="predicted"/>
<evidence type="ECO:0000313" key="6">
    <source>
        <dbReference type="EMBL" id="OAY36085.1"/>
    </source>
</evidence>
<name>A0A2C9UWS4_MANES</name>
<feature type="domain" description="At3g05675-like ankyrin-like" evidence="5">
    <location>
        <begin position="292"/>
        <end position="536"/>
    </location>
</feature>
<dbReference type="GO" id="GO:0016567">
    <property type="term" value="P:protein ubiquitination"/>
    <property type="evidence" value="ECO:0007669"/>
    <property type="project" value="UniProtKB-UniPathway"/>
</dbReference>
<dbReference type="InterPro" id="IPR038920">
    <property type="entry name" value="At3g05675-like"/>
</dbReference>
<feature type="region of interest" description="Disordered" evidence="4">
    <location>
        <begin position="46"/>
        <end position="66"/>
    </location>
</feature>
<comment type="pathway">
    <text evidence="2">Protein modification; protein ubiquitination.</text>
</comment>
<reference evidence="6" key="1">
    <citation type="submission" date="2016-02" db="EMBL/GenBank/DDBJ databases">
        <title>WGS assembly of Manihot esculenta.</title>
        <authorList>
            <person name="Bredeson J.V."/>
            <person name="Prochnik S.E."/>
            <person name="Lyons J.B."/>
            <person name="Schmutz J."/>
            <person name="Grimwood J."/>
            <person name="Vrebalov J."/>
            <person name="Bart R.S."/>
            <person name="Amuge T."/>
            <person name="Ferguson M.E."/>
            <person name="Green R."/>
            <person name="Putnam N."/>
            <person name="Stites J."/>
            <person name="Rounsley S."/>
            <person name="Rokhsar D.S."/>
        </authorList>
    </citation>
    <scope>NUCLEOTIDE SEQUENCE [LARGE SCALE GENOMIC DNA]</scope>
    <source>
        <tissue evidence="6">Leaf</tissue>
    </source>
</reference>
<evidence type="ECO:0000256" key="1">
    <source>
        <dbReference type="ARBA" id="ARBA00002668"/>
    </source>
</evidence>
<dbReference type="Pfam" id="PF25553">
    <property type="entry name" value="BTB-POZ_ANK-like"/>
    <property type="match status" value="1"/>
</dbReference>
<feature type="region of interest" description="Disordered" evidence="4">
    <location>
        <begin position="1"/>
        <end position="31"/>
    </location>
</feature>
<dbReference type="EMBL" id="CM004398">
    <property type="protein sequence ID" value="OAY36085.1"/>
    <property type="molecule type" value="Genomic_DNA"/>
</dbReference>
<feature type="compositionally biased region" description="Low complexity" evidence="4">
    <location>
        <begin position="47"/>
        <end position="63"/>
    </location>
</feature>
<keyword evidence="3" id="KW-0833">Ubl conjugation pathway</keyword>
<evidence type="ECO:0000256" key="4">
    <source>
        <dbReference type="SAM" id="MobiDB-lite"/>
    </source>
</evidence>